<feature type="non-terminal residue" evidence="2">
    <location>
        <position position="62"/>
    </location>
</feature>
<name>A0A1E3P4L6_WICAA</name>
<evidence type="ECO:0000256" key="1">
    <source>
        <dbReference type="SAM" id="MobiDB-lite"/>
    </source>
</evidence>
<dbReference type="EMBL" id="KV454210">
    <property type="protein sequence ID" value="ODQ60293.1"/>
    <property type="molecule type" value="Genomic_DNA"/>
</dbReference>
<reference evidence="2 3" key="1">
    <citation type="journal article" date="2016" name="Proc. Natl. Acad. Sci. U.S.A.">
        <title>Comparative genomics of biotechnologically important yeasts.</title>
        <authorList>
            <person name="Riley R."/>
            <person name="Haridas S."/>
            <person name="Wolfe K.H."/>
            <person name="Lopes M.R."/>
            <person name="Hittinger C.T."/>
            <person name="Goeker M."/>
            <person name="Salamov A.A."/>
            <person name="Wisecaver J.H."/>
            <person name="Long T.M."/>
            <person name="Calvey C.H."/>
            <person name="Aerts A.L."/>
            <person name="Barry K.W."/>
            <person name="Choi C."/>
            <person name="Clum A."/>
            <person name="Coughlan A.Y."/>
            <person name="Deshpande S."/>
            <person name="Douglass A.P."/>
            <person name="Hanson S.J."/>
            <person name="Klenk H.-P."/>
            <person name="LaButti K.M."/>
            <person name="Lapidus A."/>
            <person name="Lindquist E.A."/>
            <person name="Lipzen A.M."/>
            <person name="Meier-Kolthoff J.P."/>
            <person name="Ohm R.A."/>
            <person name="Otillar R.P."/>
            <person name="Pangilinan J.L."/>
            <person name="Peng Y."/>
            <person name="Rokas A."/>
            <person name="Rosa C.A."/>
            <person name="Scheuner C."/>
            <person name="Sibirny A.A."/>
            <person name="Slot J.C."/>
            <person name="Stielow J.B."/>
            <person name="Sun H."/>
            <person name="Kurtzman C.P."/>
            <person name="Blackwell M."/>
            <person name="Grigoriev I.V."/>
            <person name="Jeffries T.W."/>
        </authorList>
    </citation>
    <scope>NUCLEOTIDE SEQUENCE [LARGE SCALE GENOMIC DNA]</scope>
    <source>
        <strain evidence="3">ATCC 58044 / CBS 1984 / NCYC 433 / NRRL Y-366-8</strain>
    </source>
</reference>
<sequence length="62" mass="7261">MSEEFGKDDNEVQINDNSIVETWTEIMDGYRKIHAKKDSEEIELESISQEPEEKSRSEDVEI</sequence>
<dbReference type="GeneID" id="30203616"/>
<evidence type="ECO:0000313" key="2">
    <source>
        <dbReference type="EMBL" id="ODQ60293.1"/>
    </source>
</evidence>
<accession>A0A1E3P4L6</accession>
<feature type="region of interest" description="Disordered" evidence="1">
    <location>
        <begin position="34"/>
        <end position="62"/>
    </location>
</feature>
<protein>
    <submittedName>
        <fullName evidence="2">Uncharacterized protein</fullName>
    </submittedName>
</protein>
<proteinExistence type="predicted"/>
<keyword evidence="3" id="KW-1185">Reference proteome</keyword>
<organism evidence="2 3">
    <name type="scientific">Wickerhamomyces anomalus (strain ATCC 58044 / CBS 1984 / NCYC 433 / NRRL Y-366-8)</name>
    <name type="common">Yeast</name>
    <name type="synonym">Hansenula anomala</name>
    <dbReference type="NCBI Taxonomy" id="683960"/>
    <lineage>
        <taxon>Eukaryota</taxon>
        <taxon>Fungi</taxon>
        <taxon>Dikarya</taxon>
        <taxon>Ascomycota</taxon>
        <taxon>Saccharomycotina</taxon>
        <taxon>Saccharomycetes</taxon>
        <taxon>Phaffomycetales</taxon>
        <taxon>Wickerhamomycetaceae</taxon>
        <taxon>Wickerhamomyces</taxon>
    </lineage>
</organism>
<gene>
    <name evidence="2" type="ORF">WICANDRAFT_92579</name>
</gene>
<dbReference type="AlphaFoldDB" id="A0A1E3P4L6"/>
<dbReference type="Proteomes" id="UP000094112">
    <property type="component" value="Unassembled WGS sequence"/>
</dbReference>
<feature type="compositionally biased region" description="Basic and acidic residues" evidence="1">
    <location>
        <begin position="51"/>
        <end position="62"/>
    </location>
</feature>
<dbReference type="RefSeq" id="XP_019039500.1">
    <property type="nucleotide sequence ID" value="XM_019186370.1"/>
</dbReference>
<evidence type="ECO:0000313" key="3">
    <source>
        <dbReference type="Proteomes" id="UP000094112"/>
    </source>
</evidence>